<dbReference type="OrthoDB" id="2417739at2"/>
<dbReference type="Pfam" id="PF12698">
    <property type="entry name" value="ABC2_membrane_3"/>
    <property type="match status" value="1"/>
</dbReference>
<dbReference type="GO" id="GO:0140359">
    <property type="term" value="F:ABC-type transporter activity"/>
    <property type="evidence" value="ECO:0007669"/>
    <property type="project" value="InterPro"/>
</dbReference>
<organism evidence="8 9">
    <name type="scientific">Lentibacillus salicampi</name>
    <dbReference type="NCBI Taxonomy" id="175306"/>
    <lineage>
        <taxon>Bacteria</taxon>
        <taxon>Bacillati</taxon>
        <taxon>Bacillota</taxon>
        <taxon>Bacilli</taxon>
        <taxon>Bacillales</taxon>
        <taxon>Bacillaceae</taxon>
        <taxon>Lentibacillus</taxon>
    </lineage>
</organism>
<dbReference type="GO" id="GO:0005886">
    <property type="term" value="C:plasma membrane"/>
    <property type="evidence" value="ECO:0007669"/>
    <property type="project" value="UniProtKB-SubCell"/>
</dbReference>
<evidence type="ECO:0000259" key="7">
    <source>
        <dbReference type="Pfam" id="PF12698"/>
    </source>
</evidence>
<dbReference type="EMBL" id="SRHY01000003">
    <property type="protein sequence ID" value="TFJ93935.1"/>
    <property type="molecule type" value="Genomic_DNA"/>
</dbReference>
<keyword evidence="9" id="KW-1185">Reference proteome</keyword>
<dbReference type="AlphaFoldDB" id="A0A4Y9AET0"/>
<feature type="transmembrane region" description="Helical" evidence="6">
    <location>
        <begin position="277"/>
        <end position="295"/>
    </location>
</feature>
<keyword evidence="2" id="KW-1003">Cell membrane</keyword>
<reference evidence="8 9" key="1">
    <citation type="submission" date="2019-03" db="EMBL/GenBank/DDBJ databases">
        <title>Genome sequence of Lentibacillus salicampi ATCC BAA-719.</title>
        <authorList>
            <person name="Maclea K.S."/>
            <person name="Simoes Junior M."/>
        </authorList>
    </citation>
    <scope>NUCLEOTIDE SEQUENCE [LARGE SCALE GENOMIC DNA]</scope>
    <source>
        <strain evidence="8 9">ATCC BAA-719</strain>
    </source>
</reference>
<keyword evidence="5 6" id="KW-0472">Membrane</keyword>
<feature type="transmembrane region" description="Helical" evidence="6">
    <location>
        <begin position="302"/>
        <end position="323"/>
    </location>
</feature>
<evidence type="ECO:0000313" key="9">
    <source>
        <dbReference type="Proteomes" id="UP000298484"/>
    </source>
</evidence>
<dbReference type="RefSeq" id="WP_135108708.1">
    <property type="nucleotide sequence ID" value="NZ_SRHY01000003.1"/>
</dbReference>
<dbReference type="PANTHER" id="PTHR30294:SF29">
    <property type="entry name" value="MULTIDRUG ABC TRANSPORTER PERMEASE YBHS-RELATED"/>
    <property type="match status" value="1"/>
</dbReference>
<evidence type="ECO:0000256" key="6">
    <source>
        <dbReference type="SAM" id="Phobius"/>
    </source>
</evidence>
<comment type="subcellular location">
    <subcellularLocation>
        <location evidence="1">Cell membrane</location>
        <topology evidence="1">Multi-pass membrane protein</topology>
    </subcellularLocation>
</comment>
<keyword evidence="3 6" id="KW-0812">Transmembrane</keyword>
<dbReference type="InterPro" id="IPR013525">
    <property type="entry name" value="ABC2_TM"/>
</dbReference>
<comment type="caution">
    <text evidence="8">The sequence shown here is derived from an EMBL/GenBank/DDBJ whole genome shotgun (WGS) entry which is preliminary data.</text>
</comment>
<evidence type="ECO:0000256" key="3">
    <source>
        <dbReference type="ARBA" id="ARBA00022692"/>
    </source>
</evidence>
<keyword evidence="4 6" id="KW-1133">Transmembrane helix</keyword>
<accession>A0A4Y9AET0</accession>
<evidence type="ECO:0000256" key="2">
    <source>
        <dbReference type="ARBA" id="ARBA00022475"/>
    </source>
</evidence>
<evidence type="ECO:0000313" key="8">
    <source>
        <dbReference type="EMBL" id="TFJ93935.1"/>
    </source>
</evidence>
<name>A0A4Y9AET0_9BACI</name>
<evidence type="ECO:0000256" key="4">
    <source>
        <dbReference type="ARBA" id="ARBA00022989"/>
    </source>
</evidence>
<feature type="transmembrane region" description="Helical" evidence="6">
    <location>
        <begin position="244"/>
        <end position="271"/>
    </location>
</feature>
<proteinExistence type="predicted"/>
<dbReference type="Gene3D" id="3.40.1710.10">
    <property type="entry name" value="abc type-2 transporter like domain"/>
    <property type="match status" value="1"/>
</dbReference>
<evidence type="ECO:0000256" key="5">
    <source>
        <dbReference type="ARBA" id="ARBA00023136"/>
    </source>
</evidence>
<dbReference type="InterPro" id="IPR051449">
    <property type="entry name" value="ABC-2_transporter_component"/>
</dbReference>
<protein>
    <submittedName>
        <fullName evidence="8">ABC transporter permease</fullName>
    </submittedName>
</protein>
<feature type="transmembrane region" description="Helical" evidence="6">
    <location>
        <begin position="204"/>
        <end position="223"/>
    </location>
</feature>
<dbReference type="Proteomes" id="UP000298484">
    <property type="component" value="Unassembled WGS sequence"/>
</dbReference>
<feature type="domain" description="ABC-2 type transporter transmembrane" evidence="7">
    <location>
        <begin position="18"/>
        <end position="344"/>
    </location>
</feature>
<dbReference type="PANTHER" id="PTHR30294">
    <property type="entry name" value="MEMBRANE COMPONENT OF ABC TRANSPORTER YHHJ-RELATED"/>
    <property type="match status" value="1"/>
</dbReference>
<sequence>MKQMIATRLMRWKKQWVSLLFWLLFPLIATICVTMAAGTLQDDAKVPVGVVLEEQTEATEELVQEIKSAPFIRMTLLSEDEALYDLEKHELDSVFVIHEGFAQNVQQDNRNRLITSYRSDLSFAYSPVKEMIISYVQQETGRSKTAFIVQELDQRYNGQENWAFEEIVTKSKAIQQNENLLETDLSFHDTSATTTDNPRLFPVWGLWGVFSLLATLLLFDWVVKEKRSKALLRLAFSRWSKTSYLLYNFVLYTVVLFLADLITVSIVYVMFEEWVSLVHLVIYRLFISAAAFLFAHLFRSTFIYYTVSFALVLIVTIVSGAALPTEASSRLAWFDSVNPLAPLLSGDYINLWSIAVVLAAVLWLIRKEHYHA</sequence>
<feature type="transmembrane region" description="Helical" evidence="6">
    <location>
        <begin position="343"/>
        <end position="365"/>
    </location>
</feature>
<gene>
    <name evidence="8" type="ORF">E4U82_03735</name>
</gene>
<evidence type="ECO:0000256" key="1">
    <source>
        <dbReference type="ARBA" id="ARBA00004651"/>
    </source>
</evidence>